<dbReference type="Proteomes" id="UP001209854">
    <property type="component" value="Unassembled WGS sequence"/>
</dbReference>
<accession>A0ABT3MXH4</accession>
<protein>
    <submittedName>
        <fullName evidence="2">Metallophosphoesterase</fullName>
    </submittedName>
</protein>
<dbReference type="EMBL" id="JAPFCC010000001">
    <property type="protein sequence ID" value="MCW7554085.1"/>
    <property type="molecule type" value="Genomic_DNA"/>
</dbReference>
<evidence type="ECO:0000313" key="3">
    <source>
        <dbReference type="Proteomes" id="UP001209854"/>
    </source>
</evidence>
<evidence type="ECO:0000259" key="1">
    <source>
        <dbReference type="Pfam" id="PF00149"/>
    </source>
</evidence>
<name>A0ABT3MXH4_9GAMM</name>
<dbReference type="SUPFAM" id="SSF56300">
    <property type="entry name" value="Metallo-dependent phosphatases"/>
    <property type="match status" value="1"/>
</dbReference>
<proteinExistence type="predicted"/>
<evidence type="ECO:0000313" key="2">
    <source>
        <dbReference type="EMBL" id="MCW7554085.1"/>
    </source>
</evidence>
<dbReference type="Gene3D" id="3.60.21.10">
    <property type="match status" value="1"/>
</dbReference>
<keyword evidence="3" id="KW-1185">Reference proteome</keyword>
<dbReference type="InterPro" id="IPR029052">
    <property type="entry name" value="Metallo-depent_PP-like"/>
</dbReference>
<organism evidence="2 3">
    <name type="scientific">Endozoicomonas gorgoniicola</name>
    <dbReference type="NCBI Taxonomy" id="1234144"/>
    <lineage>
        <taxon>Bacteria</taxon>
        <taxon>Pseudomonadati</taxon>
        <taxon>Pseudomonadota</taxon>
        <taxon>Gammaproteobacteria</taxon>
        <taxon>Oceanospirillales</taxon>
        <taxon>Endozoicomonadaceae</taxon>
        <taxon>Endozoicomonas</taxon>
    </lineage>
</organism>
<comment type="caution">
    <text evidence="2">The sequence shown here is derived from an EMBL/GenBank/DDBJ whole genome shotgun (WGS) entry which is preliminary data.</text>
</comment>
<sequence>MFHQSFSANHQGRDFAIGDLHGMYDLLFEALDKVDFDFAKDRCFSVGDLIDRGARSEQCLGLINEPWFHPVCGNHEDTLRMVARCLASSAITADWILNGGRWHLMVPTEKLHYYADLVDTLPELISVTTPSGKLIALCHAEYPLPYWAPDDIEKDSELRNYMMWSREKVRSGDTSTVSGVDAIICGHTIVESPQQLGNSFYIDTGAFQSNILTLVNLENLQVVT</sequence>
<dbReference type="InterPro" id="IPR050126">
    <property type="entry name" value="Ap4A_hydrolase"/>
</dbReference>
<dbReference type="PANTHER" id="PTHR42850">
    <property type="entry name" value="METALLOPHOSPHOESTERASE"/>
    <property type="match status" value="1"/>
</dbReference>
<gene>
    <name evidence="2" type="ORF">NX722_15960</name>
</gene>
<dbReference type="InterPro" id="IPR004843">
    <property type="entry name" value="Calcineurin-like_PHP"/>
</dbReference>
<reference evidence="2 3" key="1">
    <citation type="submission" date="2022-10" db="EMBL/GenBank/DDBJ databases">
        <title>High-quality genome sequences of two octocoral-associated bacteria, Endozoicomonas euniceicola EF212 and Endozoicomonas gorgoniicola PS125.</title>
        <authorList>
            <person name="Chiou Y.-J."/>
            <person name="Chen Y.-H."/>
        </authorList>
    </citation>
    <scope>NUCLEOTIDE SEQUENCE [LARGE SCALE GENOMIC DNA]</scope>
    <source>
        <strain evidence="2 3">PS125</strain>
    </source>
</reference>
<feature type="domain" description="Calcineurin-like phosphoesterase" evidence="1">
    <location>
        <begin position="16"/>
        <end position="189"/>
    </location>
</feature>
<dbReference type="Pfam" id="PF00149">
    <property type="entry name" value="Metallophos"/>
    <property type="match status" value="1"/>
</dbReference>
<dbReference type="PANTHER" id="PTHR42850:SF4">
    <property type="entry name" value="ZINC-DEPENDENT ENDOPOLYPHOSPHATASE"/>
    <property type="match status" value="1"/>
</dbReference>
<dbReference type="RefSeq" id="WP_262563820.1">
    <property type="nucleotide sequence ID" value="NZ_JAPFCC010000001.1"/>
</dbReference>